<evidence type="ECO:0000259" key="5">
    <source>
        <dbReference type="Pfam" id="PF01494"/>
    </source>
</evidence>
<feature type="domain" description="FAD-binding" evidence="5">
    <location>
        <begin position="94"/>
        <end position="169"/>
    </location>
</feature>
<keyword evidence="4" id="KW-0560">Oxidoreductase</keyword>
<evidence type="ECO:0000313" key="8">
    <source>
        <dbReference type="Proteomes" id="UP000053558"/>
    </source>
</evidence>
<dbReference type="Pfam" id="PF07976">
    <property type="entry name" value="Phe_hydrox_dim"/>
    <property type="match status" value="1"/>
</dbReference>
<dbReference type="Gene3D" id="3.50.50.60">
    <property type="entry name" value="FAD/NAD(P)-binding domain"/>
    <property type="match status" value="1"/>
</dbReference>
<dbReference type="CDD" id="cd02979">
    <property type="entry name" value="PHOX_C"/>
    <property type="match status" value="1"/>
</dbReference>
<evidence type="ECO:0000256" key="2">
    <source>
        <dbReference type="ARBA" id="ARBA00022630"/>
    </source>
</evidence>
<dbReference type="KEGG" id="cput:CONPUDRAFT_59955"/>
<evidence type="ECO:0000256" key="1">
    <source>
        <dbReference type="ARBA" id="ARBA00007801"/>
    </source>
</evidence>
<dbReference type="SUPFAM" id="SSF52833">
    <property type="entry name" value="Thioredoxin-like"/>
    <property type="match status" value="1"/>
</dbReference>
<dbReference type="InterPro" id="IPR012941">
    <property type="entry name" value="Phe_hydrox_C_dim_dom"/>
</dbReference>
<protein>
    <submittedName>
        <fullName evidence="7">Thioredoxin-like protein</fullName>
    </submittedName>
</protein>
<dbReference type="Gene3D" id="3.40.30.20">
    <property type="match status" value="1"/>
</dbReference>
<keyword evidence="8" id="KW-1185">Reference proteome</keyword>
<dbReference type="AlphaFoldDB" id="A0A5M3MJX8"/>
<dbReference type="InterPro" id="IPR036188">
    <property type="entry name" value="FAD/NAD-bd_sf"/>
</dbReference>
<dbReference type="SUPFAM" id="SSF51905">
    <property type="entry name" value="FAD/NAD(P)-binding domain"/>
    <property type="match status" value="1"/>
</dbReference>
<dbReference type="Pfam" id="PF01494">
    <property type="entry name" value="FAD_binding_3"/>
    <property type="match status" value="1"/>
</dbReference>
<dbReference type="InterPro" id="IPR050641">
    <property type="entry name" value="RIFMO-like"/>
</dbReference>
<dbReference type="InterPro" id="IPR036249">
    <property type="entry name" value="Thioredoxin-like_sf"/>
</dbReference>
<name>A0A5M3MJX8_CONPW</name>
<dbReference type="InterPro" id="IPR002938">
    <property type="entry name" value="FAD-bd"/>
</dbReference>
<dbReference type="GeneID" id="19208064"/>
<keyword evidence="3" id="KW-0274">FAD</keyword>
<feature type="domain" description="Phenol hydroxylase-like C-terminal dimerisation" evidence="6">
    <location>
        <begin position="211"/>
        <end position="379"/>
    </location>
</feature>
<evidence type="ECO:0000313" key="7">
    <source>
        <dbReference type="EMBL" id="EIW79240.1"/>
    </source>
</evidence>
<dbReference type="OrthoDB" id="1716816at2759"/>
<dbReference type="Proteomes" id="UP000053558">
    <property type="component" value="Unassembled WGS sequence"/>
</dbReference>
<reference evidence="8" key="1">
    <citation type="journal article" date="2012" name="Science">
        <title>The Paleozoic origin of enzymatic lignin decomposition reconstructed from 31 fungal genomes.</title>
        <authorList>
            <person name="Floudas D."/>
            <person name="Binder M."/>
            <person name="Riley R."/>
            <person name="Barry K."/>
            <person name="Blanchette R.A."/>
            <person name="Henrissat B."/>
            <person name="Martinez A.T."/>
            <person name="Otillar R."/>
            <person name="Spatafora J.W."/>
            <person name="Yadav J.S."/>
            <person name="Aerts A."/>
            <person name="Benoit I."/>
            <person name="Boyd A."/>
            <person name="Carlson A."/>
            <person name="Copeland A."/>
            <person name="Coutinho P.M."/>
            <person name="de Vries R.P."/>
            <person name="Ferreira P."/>
            <person name="Findley K."/>
            <person name="Foster B."/>
            <person name="Gaskell J."/>
            <person name="Glotzer D."/>
            <person name="Gorecki P."/>
            <person name="Heitman J."/>
            <person name="Hesse C."/>
            <person name="Hori C."/>
            <person name="Igarashi K."/>
            <person name="Jurgens J.A."/>
            <person name="Kallen N."/>
            <person name="Kersten P."/>
            <person name="Kohler A."/>
            <person name="Kuees U."/>
            <person name="Kumar T.K.A."/>
            <person name="Kuo A."/>
            <person name="LaButti K."/>
            <person name="Larrondo L.F."/>
            <person name="Lindquist E."/>
            <person name="Ling A."/>
            <person name="Lombard V."/>
            <person name="Lucas S."/>
            <person name="Lundell T."/>
            <person name="Martin R."/>
            <person name="McLaughlin D.J."/>
            <person name="Morgenstern I."/>
            <person name="Morin E."/>
            <person name="Murat C."/>
            <person name="Nagy L.G."/>
            <person name="Nolan M."/>
            <person name="Ohm R.A."/>
            <person name="Patyshakuliyeva A."/>
            <person name="Rokas A."/>
            <person name="Ruiz-Duenas F.J."/>
            <person name="Sabat G."/>
            <person name="Salamov A."/>
            <person name="Samejima M."/>
            <person name="Schmutz J."/>
            <person name="Slot J.C."/>
            <person name="St John F."/>
            <person name="Stenlid J."/>
            <person name="Sun H."/>
            <person name="Sun S."/>
            <person name="Syed K."/>
            <person name="Tsang A."/>
            <person name="Wiebenga A."/>
            <person name="Young D."/>
            <person name="Pisabarro A."/>
            <person name="Eastwood D.C."/>
            <person name="Martin F."/>
            <person name="Cullen D."/>
            <person name="Grigoriev I.V."/>
            <person name="Hibbett D.S."/>
        </authorList>
    </citation>
    <scope>NUCLEOTIDE SEQUENCE [LARGE SCALE GENOMIC DNA]</scope>
    <source>
        <strain evidence="8">RWD-64-598 SS2</strain>
    </source>
</reference>
<evidence type="ECO:0000256" key="4">
    <source>
        <dbReference type="ARBA" id="ARBA00023002"/>
    </source>
</evidence>
<organism evidence="7 8">
    <name type="scientific">Coniophora puteana (strain RWD-64-598)</name>
    <name type="common">Brown rot fungus</name>
    <dbReference type="NCBI Taxonomy" id="741705"/>
    <lineage>
        <taxon>Eukaryota</taxon>
        <taxon>Fungi</taxon>
        <taxon>Dikarya</taxon>
        <taxon>Basidiomycota</taxon>
        <taxon>Agaricomycotina</taxon>
        <taxon>Agaricomycetes</taxon>
        <taxon>Agaricomycetidae</taxon>
        <taxon>Boletales</taxon>
        <taxon>Coniophorineae</taxon>
        <taxon>Coniophoraceae</taxon>
        <taxon>Coniophora</taxon>
    </lineage>
</organism>
<evidence type="ECO:0000256" key="3">
    <source>
        <dbReference type="ARBA" id="ARBA00022827"/>
    </source>
</evidence>
<evidence type="ECO:0000259" key="6">
    <source>
        <dbReference type="Pfam" id="PF07976"/>
    </source>
</evidence>
<comment type="caution">
    <text evidence="7">The sequence shown here is derived from an EMBL/GenBank/DDBJ whole genome shotgun (WGS) entry which is preliminary data.</text>
</comment>
<proteinExistence type="inferred from homology"/>
<dbReference type="InterPro" id="IPR038220">
    <property type="entry name" value="PHOX_C_sf"/>
</dbReference>
<dbReference type="PRINTS" id="PR00420">
    <property type="entry name" value="RNGMNOXGNASE"/>
</dbReference>
<dbReference type="EMBL" id="JH711581">
    <property type="protein sequence ID" value="EIW79240.1"/>
    <property type="molecule type" value="Genomic_DNA"/>
</dbReference>
<dbReference type="PANTHER" id="PTHR43004">
    <property type="entry name" value="TRK SYSTEM POTASSIUM UPTAKE PROTEIN"/>
    <property type="match status" value="1"/>
</dbReference>
<gene>
    <name evidence="7" type="ORF">CONPUDRAFT_59955</name>
</gene>
<keyword evidence="2" id="KW-0285">Flavoprotein</keyword>
<sequence>IHSDNGTCMVTPHEGDEARLYIQLSDQDVIDPAIGRVDQNRTLSPEKLLAVGKKMLYTYTLESRHGFDWWAIYTSAYHPSLGHVANVMMGLAGQRVAPKFSTHERVFIAGDACHTHSPKAVSQGMNASVSDTHNLAWKLAHVLRGWADLFMLKTYELERRQYAQELINFDKKLSALFSGKPRKEAFQGGVTHEEFLSAFQAYEGFTSGIGVHYAESALVNSKHQPCAQGLVVGERMLPQEFIRAADSRPCEIQDLLLSDGRFKVLLFAGRADGPEQPAKIHAMAGELDKPTSFLKRYLAKGKGVEGMFDVITIIARAQGNGNVFALPDVFRSHWSKILMDNMDVTRSKGGHAYERFGIGLDELALIIVRPDGYIGMVAPQSCERLLVIDI</sequence>
<accession>A0A5M3MJX8</accession>
<dbReference type="SUPFAM" id="SSF54373">
    <property type="entry name" value="FAD-linked reductases, C-terminal domain"/>
    <property type="match status" value="1"/>
</dbReference>
<dbReference type="GO" id="GO:0016709">
    <property type="term" value="F:oxidoreductase activity, acting on paired donors, with incorporation or reduction of molecular oxygen, NAD(P)H as one donor, and incorporation of one atom of oxygen"/>
    <property type="evidence" value="ECO:0007669"/>
    <property type="project" value="UniProtKB-ARBA"/>
</dbReference>
<dbReference type="PANTHER" id="PTHR43004:SF20">
    <property type="entry name" value="2-MONOOXYGENASE, PUTATIVE (AFU_ORTHOLOGUE AFUA_1G13660)-RELATED"/>
    <property type="match status" value="1"/>
</dbReference>
<comment type="similarity">
    <text evidence="1">Belongs to the PheA/TfdB FAD monooxygenase family.</text>
</comment>
<dbReference type="GO" id="GO:0071949">
    <property type="term" value="F:FAD binding"/>
    <property type="evidence" value="ECO:0007669"/>
    <property type="project" value="InterPro"/>
</dbReference>
<dbReference type="RefSeq" id="XP_007770478.1">
    <property type="nucleotide sequence ID" value="XM_007772288.1"/>
</dbReference>
<feature type="non-terminal residue" evidence="7">
    <location>
        <position position="1"/>
    </location>
</feature>
<dbReference type="Gene3D" id="3.30.9.10">
    <property type="entry name" value="D-Amino Acid Oxidase, subunit A, domain 2"/>
    <property type="match status" value="1"/>
</dbReference>